<dbReference type="AlphaFoldDB" id="A0AAV1WFX8"/>
<keyword evidence="1" id="KW-0646">Protease inhibitor</keyword>
<dbReference type="Pfam" id="PF16845">
    <property type="entry name" value="SQAPI"/>
    <property type="match status" value="1"/>
</dbReference>
<dbReference type="GO" id="GO:0004869">
    <property type="term" value="F:cysteine-type endopeptidase inhibitor activity"/>
    <property type="evidence" value="ECO:0007669"/>
    <property type="project" value="UniProtKB-KW"/>
</dbReference>
<protein>
    <recommendedName>
        <fullName evidence="3">Cystatin domain-containing protein</fullName>
    </recommendedName>
</protein>
<dbReference type="Proteomes" id="UP001497480">
    <property type="component" value="Unassembled WGS sequence"/>
</dbReference>
<evidence type="ECO:0000256" key="2">
    <source>
        <dbReference type="ARBA" id="ARBA00022704"/>
    </source>
</evidence>
<sequence length="72" mass="7820">MAASQSILIPVDPKDPHLHEITTFAVSVHNKESGKNLKLESIIKGDDDFFGDLSQFKILLTASDGPDNLDAL</sequence>
<dbReference type="InterPro" id="IPR046350">
    <property type="entry name" value="Cystatin_sf"/>
</dbReference>
<keyword evidence="2" id="KW-0789">Thiol protease inhibitor</keyword>
<evidence type="ECO:0000313" key="5">
    <source>
        <dbReference type="Proteomes" id="UP001497480"/>
    </source>
</evidence>
<evidence type="ECO:0000256" key="1">
    <source>
        <dbReference type="ARBA" id="ARBA00022690"/>
    </source>
</evidence>
<dbReference type="EMBL" id="CAXHTB010000006">
    <property type="protein sequence ID" value="CAL0308210.1"/>
    <property type="molecule type" value="Genomic_DNA"/>
</dbReference>
<reference evidence="4 5" key="1">
    <citation type="submission" date="2024-03" db="EMBL/GenBank/DDBJ databases">
        <authorList>
            <person name="Martinez-Hernandez J."/>
        </authorList>
    </citation>
    <scope>NUCLEOTIDE SEQUENCE [LARGE SCALE GENOMIC DNA]</scope>
</reference>
<dbReference type="SUPFAM" id="SSF54403">
    <property type="entry name" value="Cystatin/monellin"/>
    <property type="match status" value="1"/>
</dbReference>
<organism evidence="4 5">
    <name type="scientific">Lupinus luteus</name>
    <name type="common">European yellow lupine</name>
    <dbReference type="NCBI Taxonomy" id="3873"/>
    <lineage>
        <taxon>Eukaryota</taxon>
        <taxon>Viridiplantae</taxon>
        <taxon>Streptophyta</taxon>
        <taxon>Embryophyta</taxon>
        <taxon>Tracheophyta</taxon>
        <taxon>Spermatophyta</taxon>
        <taxon>Magnoliopsida</taxon>
        <taxon>eudicotyledons</taxon>
        <taxon>Gunneridae</taxon>
        <taxon>Pentapetalae</taxon>
        <taxon>rosids</taxon>
        <taxon>fabids</taxon>
        <taxon>Fabales</taxon>
        <taxon>Fabaceae</taxon>
        <taxon>Papilionoideae</taxon>
        <taxon>50 kb inversion clade</taxon>
        <taxon>genistoids sensu lato</taxon>
        <taxon>core genistoids</taxon>
        <taxon>Genisteae</taxon>
        <taxon>Lupinus</taxon>
    </lineage>
</organism>
<dbReference type="Gene3D" id="3.10.450.10">
    <property type="match status" value="1"/>
</dbReference>
<accession>A0AAV1WFX8</accession>
<comment type="caution">
    <text evidence="4">The sequence shown here is derived from an EMBL/GenBank/DDBJ whole genome shotgun (WGS) entry which is preliminary data.</text>
</comment>
<proteinExistence type="predicted"/>
<evidence type="ECO:0000313" key="4">
    <source>
        <dbReference type="EMBL" id="CAL0308210.1"/>
    </source>
</evidence>
<evidence type="ECO:0000259" key="3">
    <source>
        <dbReference type="Pfam" id="PF16845"/>
    </source>
</evidence>
<feature type="domain" description="Cystatin" evidence="3">
    <location>
        <begin position="14"/>
        <end position="65"/>
    </location>
</feature>
<keyword evidence="5" id="KW-1185">Reference proteome</keyword>
<dbReference type="InterPro" id="IPR000010">
    <property type="entry name" value="Cystatin_dom"/>
</dbReference>
<name>A0AAV1WFX8_LUPLU</name>
<gene>
    <name evidence="4" type="ORF">LLUT_LOCUS9270</name>
</gene>